<dbReference type="RefSeq" id="WP_248477377.1">
    <property type="nucleotide sequence ID" value="NZ_JALPRF010000002.1"/>
</dbReference>
<proteinExistence type="predicted"/>
<sequence>MLSSTGYSFQAKPDSVGRKALPYSVSLQLGTSGVGLYCNHVFNQSRRLAVRVGGQYVAYRKPIRIETAPDSYIGIDPDLVISVLQASLKWNPFPHNSFFIVGGLGYTWHPAMRFVITVNGKLNLGGLELTPQDVGVVKLGVRWHPLVGYVGWGFGQTMPRKRFGIGFEMGVYYLGRPSINLDYEGFLETTTIDEQVPVVERNLSGYRYLPSINLTLTYALHRSR</sequence>
<keyword evidence="2" id="KW-1185">Reference proteome</keyword>
<evidence type="ECO:0008006" key="3">
    <source>
        <dbReference type="Google" id="ProtNLM"/>
    </source>
</evidence>
<dbReference type="Proteomes" id="UP001202180">
    <property type="component" value="Unassembled WGS sequence"/>
</dbReference>
<name>A0ABT0HKV5_9BACT</name>
<protein>
    <recommendedName>
        <fullName evidence="3">Outer membrane protein beta-barrel domain-containing protein</fullName>
    </recommendedName>
</protein>
<organism evidence="1 2">
    <name type="scientific">Spirosoma liriopis</name>
    <dbReference type="NCBI Taxonomy" id="2937440"/>
    <lineage>
        <taxon>Bacteria</taxon>
        <taxon>Pseudomonadati</taxon>
        <taxon>Bacteroidota</taxon>
        <taxon>Cytophagia</taxon>
        <taxon>Cytophagales</taxon>
        <taxon>Cytophagaceae</taxon>
        <taxon>Spirosoma</taxon>
    </lineage>
</organism>
<dbReference type="Gene3D" id="2.40.160.170">
    <property type="match status" value="1"/>
</dbReference>
<evidence type="ECO:0000313" key="1">
    <source>
        <dbReference type="EMBL" id="MCK8492786.1"/>
    </source>
</evidence>
<comment type="caution">
    <text evidence="1">The sequence shown here is derived from an EMBL/GenBank/DDBJ whole genome shotgun (WGS) entry which is preliminary data.</text>
</comment>
<reference evidence="1 2" key="1">
    <citation type="submission" date="2022-04" db="EMBL/GenBank/DDBJ databases">
        <title>Spirosoma sp. strain RP8 genome sequencing and assembly.</title>
        <authorList>
            <person name="Jung Y."/>
        </authorList>
    </citation>
    <scope>NUCLEOTIDE SEQUENCE [LARGE SCALE GENOMIC DNA]</scope>
    <source>
        <strain evidence="1 2">RP8</strain>
    </source>
</reference>
<gene>
    <name evidence="1" type="ORF">M0L20_13035</name>
</gene>
<evidence type="ECO:0000313" key="2">
    <source>
        <dbReference type="Proteomes" id="UP001202180"/>
    </source>
</evidence>
<accession>A0ABT0HKV5</accession>
<dbReference type="EMBL" id="JALPRF010000002">
    <property type="protein sequence ID" value="MCK8492786.1"/>
    <property type="molecule type" value="Genomic_DNA"/>
</dbReference>